<protein>
    <submittedName>
        <fullName evidence="1">Putative leucine-rich repeat domain, L domain-containing protein</fullName>
    </submittedName>
</protein>
<sequence>MFPKSLNFPALTNLQLWHFAFSAEDNDRAEPFSTFNRLNSLVLHDCTVKGAQTLSISNETLVNLTMDKNIYNLYNIDLSTPSLCKFVFTGSHYQNLSGSNASSLKHVDIYAHVVPFSEDSPYFHSAGY</sequence>
<dbReference type="Gramene" id="rna43753">
    <property type="protein sequence ID" value="RHN48976.1"/>
    <property type="gene ID" value="gene43753"/>
</dbReference>
<dbReference type="Proteomes" id="UP000265566">
    <property type="component" value="Chromosome 7"/>
</dbReference>
<name>A0A396H6U2_MEDTR</name>
<reference evidence="1" key="1">
    <citation type="journal article" date="2018" name="Nat. Plants">
        <title>Whole-genome landscape of Medicago truncatula symbiotic genes.</title>
        <authorList>
            <person name="Pecrix Y."/>
            <person name="Gamas P."/>
            <person name="Carrere S."/>
        </authorList>
    </citation>
    <scope>NUCLEOTIDE SEQUENCE</scope>
    <source>
        <tissue evidence="1">Leaves</tissue>
    </source>
</reference>
<evidence type="ECO:0000313" key="1">
    <source>
        <dbReference type="EMBL" id="RHN48976.1"/>
    </source>
</evidence>
<comment type="caution">
    <text evidence="1">The sequence shown here is derived from an EMBL/GenBank/DDBJ whole genome shotgun (WGS) entry which is preliminary data.</text>
</comment>
<organism evidence="1">
    <name type="scientific">Medicago truncatula</name>
    <name type="common">Barrel medic</name>
    <name type="synonym">Medicago tribuloides</name>
    <dbReference type="NCBI Taxonomy" id="3880"/>
    <lineage>
        <taxon>Eukaryota</taxon>
        <taxon>Viridiplantae</taxon>
        <taxon>Streptophyta</taxon>
        <taxon>Embryophyta</taxon>
        <taxon>Tracheophyta</taxon>
        <taxon>Spermatophyta</taxon>
        <taxon>Magnoliopsida</taxon>
        <taxon>eudicotyledons</taxon>
        <taxon>Gunneridae</taxon>
        <taxon>Pentapetalae</taxon>
        <taxon>rosids</taxon>
        <taxon>fabids</taxon>
        <taxon>Fabales</taxon>
        <taxon>Fabaceae</taxon>
        <taxon>Papilionoideae</taxon>
        <taxon>50 kb inversion clade</taxon>
        <taxon>NPAAA clade</taxon>
        <taxon>Hologalegina</taxon>
        <taxon>IRL clade</taxon>
        <taxon>Trifolieae</taxon>
        <taxon>Medicago</taxon>
    </lineage>
</organism>
<gene>
    <name evidence="1" type="ORF">MtrunA17_Chr7g0269551</name>
</gene>
<proteinExistence type="predicted"/>
<accession>A0A396H6U2</accession>
<dbReference type="EMBL" id="PSQE01000007">
    <property type="protein sequence ID" value="RHN48976.1"/>
    <property type="molecule type" value="Genomic_DNA"/>
</dbReference>
<dbReference type="AlphaFoldDB" id="A0A396H6U2"/>